<reference evidence="2 3" key="1">
    <citation type="journal article" date="2012" name="BMC Genomics">
        <title>Comparative genomic analysis of human infective Trypanosoma cruzi lineages with the bat-restricted subspecies T. cruzi marinkellei.</title>
        <authorList>
            <person name="Franzen O."/>
            <person name="Talavera-Lopez C."/>
            <person name="Ochaya S."/>
            <person name="Butler C.E."/>
            <person name="Messenger L.A."/>
            <person name="Lewis M.D."/>
            <person name="Llewellyn M.S."/>
            <person name="Marinkelle C.J."/>
            <person name="Tyler K.M."/>
            <person name="Miles M.A."/>
            <person name="Andersson B."/>
        </authorList>
    </citation>
    <scope>NUCLEOTIDE SEQUENCE [LARGE SCALE GENOMIC DNA]</scope>
    <source>
        <strain evidence="2 3">B7</strain>
    </source>
</reference>
<dbReference type="EMBL" id="AHKC01012040">
    <property type="protein sequence ID" value="EKF30481.1"/>
    <property type="molecule type" value="Genomic_DNA"/>
</dbReference>
<sequence length="230" mass="25047">MDEMAIFSSGKTNAAEIYTRNASTHESNENCEAIEEDPAGDMEFMPIGRVPAPQPCKFDSPFSPAAVANVDILLRRSASSRAVPTADVSSPCAKGNARRTVSSPVRSLGGFAGCVTNDGGPSTRGSPHSEREGEDQPCIAVNLWSKEKSEQITGIVNKDHRQEQSKWCHRPVGMRVPNSVKVKEGKEKKKVKKGIQTNDAKTIKKEKDKIRGKCVNNNHTISVHYASSNR</sequence>
<evidence type="ECO:0000313" key="2">
    <source>
        <dbReference type="EMBL" id="EKF30481.1"/>
    </source>
</evidence>
<accession>K2N748</accession>
<dbReference type="Proteomes" id="UP000007350">
    <property type="component" value="Unassembled WGS sequence"/>
</dbReference>
<keyword evidence="3" id="KW-1185">Reference proteome</keyword>
<protein>
    <submittedName>
        <fullName evidence="2">Uncharacterized protein</fullName>
    </submittedName>
</protein>
<gene>
    <name evidence="2" type="ORF">MOQ_005705</name>
</gene>
<proteinExistence type="predicted"/>
<name>K2N748_TRYCR</name>
<evidence type="ECO:0000313" key="3">
    <source>
        <dbReference type="Proteomes" id="UP000007350"/>
    </source>
</evidence>
<organism evidence="2 3">
    <name type="scientific">Trypanosoma cruzi marinkellei</name>
    <dbReference type="NCBI Taxonomy" id="85056"/>
    <lineage>
        <taxon>Eukaryota</taxon>
        <taxon>Discoba</taxon>
        <taxon>Euglenozoa</taxon>
        <taxon>Kinetoplastea</taxon>
        <taxon>Metakinetoplastina</taxon>
        <taxon>Trypanosomatida</taxon>
        <taxon>Trypanosomatidae</taxon>
        <taxon>Trypanosoma</taxon>
        <taxon>Schizotrypanum</taxon>
    </lineage>
</organism>
<dbReference type="AlphaFoldDB" id="K2N748"/>
<evidence type="ECO:0000256" key="1">
    <source>
        <dbReference type="SAM" id="MobiDB-lite"/>
    </source>
</evidence>
<comment type="caution">
    <text evidence="2">The sequence shown here is derived from an EMBL/GenBank/DDBJ whole genome shotgun (WGS) entry which is preliminary data.</text>
</comment>
<feature type="region of interest" description="Disordered" evidence="1">
    <location>
        <begin position="113"/>
        <end position="134"/>
    </location>
</feature>